<reference evidence="4" key="1">
    <citation type="journal article" date="2010" name="Science">
        <title>The genome of the Western clawed frog Xenopus tropicalis.</title>
        <authorList>
            <person name="Hellsten U."/>
            <person name="Harland R.M."/>
            <person name="Gilchrist M.J."/>
            <person name="Hendrix D."/>
            <person name="Jurka J."/>
            <person name="Kapitonov V."/>
            <person name="Ovcharenko I."/>
            <person name="Putnam N.H."/>
            <person name="Shu S."/>
            <person name="Taher L."/>
            <person name="Blitz I.L."/>
            <person name="Blumberg B."/>
            <person name="Dichmann D.S."/>
            <person name="Dubchak I."/>
            <person name="Amaya E."/>
            <person name="Detter J.C."/>
            <person name="Fletcher R."/>
            <person name="Gerhard D.S."/>
            <person name="Goodstein D."/>
            <person name="Graves T."/>
            <person name="Grigoriev I.V."/>
            <person name="Grimwood J."/>
            <person name="Kawashima T."/>
            <person name="Lindquist E."/>
            <person name="Lucas S.M."/>
            <person name="Mead P.E."/>
            <person name="Mitros T."/>
            <person name="Ogino H."/>
            <person name="Ohta Y."/>
            <person name="Poliakov A.V."/>
            <person name="Pollet N."/>
            <person name="Robert J."/>
            <person name="Salamov A."/>
            <person name="Sater A.K."/>
            <person name="Schmutz J."/>
            <person name="Terry A."/>
            <person name="Vize P.D."/>
            <person name="Warren W.C."/>
            <person name="Wells D."/>
            <person name="Wills A."/>
            <person name="Wilson R.K."/>
            <person name="Zimmerman L.B."/>
            <person name="Zorn A.M."/>
            <person name="Grainger R."/>
            <person name="Grammer T."/>
            <person name="Khokha M.K."/>
            <person name="Richardson P.M."/>
            <person name="Rokhsar D.S."/>
        </authorList>
    </citation>
    <scope>NUCLEOTIDE SEQUENCE [LARGE SCALE GENOMIC DNA]</scope>
    <source>
        <strain evidence="4">Nigerian</strain>
    </source>
</reference>
<dbReference type="Gene3D" id="2.60.40.10">
    <property type="entry name" value="Immunoglobulins"/>
    <property type="match status" value="1"/>
</dbReference>
<evidence type="ECO:0008006" key="5">
    <source>
        <dbReference type="Google" id="ProtNLM"/>
    </source>
</evidence>
<evidence type="ECO:0000256" key="3">
    <source>
        <dbReference type="SAM" id="SignalP"/>
    </source>
</evidence>
<dbReference type="InterPro" id="IPR036179">
    <property type="entry name" value="Ig-like_dom_sf"/>
</dbReference>
<protein>
    <recommendedName>
        <fullName evidence="5">Immunoglobulin V-set domain-containing protein</fullName>
    </recommendedName>
</protein>
<proteinExistence type="predicted"/>
<accession>A0A803KBR8</accession>
<keyword evidence="1 3" id="KW-0732">Signal</keyword>
<organism evidence="4">
    <name type="scientific">Xenopus tropicalis</name>
    <name type="common">Western clawed frog</name>
    <name type="synonym">Silurana tropicalis</name>
    <dbReference type="NCBI Taxonomy" id="8364"/>
    <lineage>
        <taxon>Eukaryota</taxon>
        <taxon>Metazoa</taxon>
        <taxon>Chordata</taxon>
        <taxon>Craniata</taxon>
        <taxon>Vertebrata</taxon>
        <taxon>Euteleostomi</taxon>
        <taxon>Amphibia</taxon>
        <taxon>Batrachia</taxon>
        <taxon>Anura</taxon>
        <taxon>Pipoidea</taxon>
        <taxon>Pipidae</taxon>
        <taxon>Xenopodinae</taxon>
        <taxon>Xenopus</taxon>
        <taxon>Silurana</taxon>
    </lineage>
</organism>
<feature type="chain" id="PRO_5031417790" description="Immunoglobulin V-set domain-containing protein" evidence="3">
    <location>
        <begin position="30"/>
        <end position="152"/>
    </location>
</feature>
<reference evidence="4" key="2">
    <citation type="submission" date="2021-03" db="UniProtKB">
        <authorList>
            <consortium name="Ensembl"/>
        </authorList>
    </citation>
    <scope>IDENTIFICATION</scope>
</reference>
<dbReference type="SUPFAM" id="SSF48726">
    <property type="entry name" value="Immunoglobulin"/>
    <property type="match status" value="1"/>
</dbReference>
<dbReference type="PANTHER" id="PTHR44427">
    <property type="entry name" value="CARCINOEMBRYONIC ANTIGEN-RELATED CELL ADHESION MOLECULE 19"/>
    <property type="match status" value="1"/>
</dbReference>
<dbReference type="InterPro" id="IPR013783">
    <property type="entry name" value="Ig-like_fold"/>
</dbReference>
<dbReference type="AlphaFoldDB" id="A0A803KBR8"/>
<feature type="signal peptide" evidence="3">
    <location>
        <begin position="1"/>
        <end position="29"/>
    </location>
</feature>
<dbReference type="InterPro" id="IPR050831">
    <property type="entry name" value="CEA_cell_adhesion"/>
</dbReference>
<name>A0A803KBR8_XENTR</name>
<evidence type="ECO:0000313" key="4">
    <source>
        <dbReference type="Ensembl" id="ENSXETP00000117698"/>
    </source>
</evidence>
<dbReference type="Ensembl" id="ENSXETT00000114006">
    <property type="protein sequence ID" value="ENSXETP00000117698"/>
    <property type="gene ID" value="ENSXETG00000041975"/>
</dbReference>
<dbReference type="PANTHER" id="PTHR44427:SF31">
    <property type="entry name" value="CARCINOEMBRYONIC ANTIGEN-RELATED CELL ADHESION MOLECULE 16 ISOFORM X1"/>
    <property type="match status" value="1"/>
</dbReference>
<evidence type="ECO:0000256" key="2">
    <source>
        <dbReference type="ARBA" id="ARBA00023180"/>
    </source>
</evidence>
<sequence length="152" mass="16708">MNVPGTVGGYVVVFSLSVSLSVWMDEAHGSGVQLIPQYPVLNQSVTLSVTGVTGTIQQFTWYKVIHGYNQLFSVIPSLNTVTAGPQYFPWASWLPNGSLQILGLVPTDQGSYMVQIWTAYTIPHRISVTLGKTKILVAWLAPKRSINKLEMI</sequence>
<dbReference type="InParanoid" id="A0A803KBR8"/>
<evidence type="ECO:0000256" key="1">
    <source>
        <dbReference type="ARBA" id="ARBA00022729"/>
    </source>
</evidence>
<keyword evidence="2" id="KW-0325">Glycoprotein</keyword>